<evidence type="ECO:0000259" key="2">
    <source>
        <dbReference type="Pfam" id="PF22691"/>
    </source>
</evidence>
<dbReference type="InterPro" id="IPR055140">
    <property type="entry name" value="Thiolase_C_2"/>
</dbReference>
<gene>
    <name evidence="3" type="ORF">OG563_37075</name>
</gene>
<dbReference type="InterPro" id="IPR002155">
    <property type="entry name" value="Thiolase"/>
</dbReference>
<dbReference type="RefSeq" id="WP_329407763.1">
    <property type="nucleotide sequence ID" value="NZ_CP109441.1"/>
</dbReference>
<protein>
    <submittedName>
        <fullName evidence="3">Thiolase family protein</fullName>
    </submittedName>
</protein>
<dbReference type="InterPro" id="IPR016039">
    <property type="entry name" value="Thiolase-like"/>
</dbReference>
<reference evidence="3" key="1">
    <citation type="submission" date="2022-10" db="EMBL/GenBank/DDBJ databases">
        <title>The complete genomes of actinobacterial strains from the NBC collection.</title>
        <authorList>
            <person name="Joergensen T.S."/>
            <person name="Alvarez Arevalo M."/>
            <person name="Sterndorff E.B."/>
            <person name="Faurdal D."/>
            <person name="Vuksanovic O."/>
            <person name="Mourched A.-S."/>
            <person name="Charusanti P."/>
            <person name="Shaw S."/>
            <person name="Blin K."/>
            <person name="Weber T."/>
        </authorList>
    </citation>
    <scope>NUCLEOTIDE SEQUENCE</scope>
    <source>
        <strain evidence="3">NBC_01482</strain>
    </source>
</reference>
<dbReference type="PANTHER" id="PTHR42870:SF1">
    <property type="entry name" value="NON-SPECIFIC LIPID-TRANSFER PROTEIN-LIKE 2"/>
    <property type="match status" value="1"/>
</dbReference>
<evidence type="ECO:0000313" key="3">
    <source>
        <dbReference type="EMBL" id="WUV44717.1"/>
    </source>
</evidence>
<dbReference type="Pfam" id="PF22691">
    <property type="entry name" value="Thiolase_C_1"/>
    <property type="match status" value="1"/>
</dbReference>
<feature type="domain" description="Thiolase C-terminal" evidence="2">
    <location>
        <begin position="257"/>
        <end position="377"/>
    </location>
</feature>
<dbReference type="Pfam" id="PF00108">
    <property type="entry name" value="Thiolase_N"/>
    <property type="match status" value="1"/>
</dbReference>
<dbReference type="PIRSF" id="PIRSF000429">
    <property type="entry name" value="Ac-CoA_Ac_transf"/>
    <property type="match status" value="1"/>
</dbReference>
<feature type="domain" description="Thiolase N-terminal" evidence="1">
    <location>
        <begin position="5"/>
        <end position="174"/>
    </location>
</feature>
<keyword evidence="4" id="KW-1185">Reference proteome</keyword>
<dbReference type="CDD" id="cd00829">
    <property type="entry name" value="SCP-x_thiolase"/>
    <property type="match status" value="1"/>
</dbReference>
<dbReference type="PANTHER" id="PTHR42870">
    <property type="entry name" value="ACETYL-COA C-ACETYLTRANSFERASE"/>
    <property type="match status" value="1"/>
</dbReference>
<dbReference type="InterPro" id="IPR020616">
    <property type="entry name" value="Thiolase_N"/>
</dbReference>
<proteinExistence type="predicted"/>
<name>A0ABZ1YN95_9NOCA</name>
<evidence type="ECO:0000259" key="1">
    <source>
        <dbReference type="Pfam" id="PF00108"/>
    </source>
</evidence>
<dbReference type="Proteomes" id="UP001432062">
    <property type="component" value="Chromosome"/>
</dbReference>
<organism evidence="3 4">
    <name type="scientific">Nocardia vinacea</name>
    <dbReference type="NCBI Taxonomy" id="96468"/>
    <lineage>
        <taxon>Bacteria</taxon>
        <taxon>Bacillati</taxon>
        <taxon>Actinomycetota</taxon>
        <taxon>Actinomycetes</taxon>
        <taxon>Mycobacteriales</taxon>
        <taxon>Nocardiaceae</taxon>
        <taxon>Nocardia</taxon>
    </lineage>
</organism>
<dbReference type="Gene3D" id="3.40.47.10">
    <property type="match status" value="1"/>
</dbReference>
<accession>A0ABZ1YN95</accession>
<dbReference type="EMBL" id="CP109441">
    <property type="protein sequence ID" value="WUV44717.1"/>
    <property type="molecule type" value="Genomic_DNA"/>
</dbReference>
<sequence>MTNDVAIIGVGMHPFGRFEGKTAMRMGTDAIRAALADAGLEWRDIQFAVGGSWEVANPDAIVSLMGLTGIPFTNVFNACATSASATEACADGIRLGKYDIGIAIGMDKHPRGAFTVDPTLVGMPKWYGENGQYLTTQFFGMKANRYLHDHGISTQTLAKVAAKNYRNGMLNPNAFRRKEVSEADILAAPILNYPLTHYMFCAPDEGAAAVIMCRADIAHRYTSKPIYVRAVEVRTRKYGAYEVNTTYAPVQEDVSPSVYASRAAFESAGIAPKDIDVLQLQDTDAGAEVIHMAEAGFCADGAQEKLIADGTTEITGSMPVNTDGGLIANGEPIGASGMRQLHELVHQLRGTAGDRQVPGNPKAGFALLYGAPGTAGATIVTT</sequence>
<evidence type="ECO:0000313" key="4">
    <source>
        <dbReference type="Proteomes" id="UP001432062"/>
    </source>
</evidence>
<dbReference type="SUPFAM" id="SSF53901">
    <property type="entry name" value="Thiolase-like"/>
    <property type="match status" value="2"/>
</dbReference>